<keyword evidence="2" id="KW-1185">Reference proteome</keyword>
<dbReference type="NCBIfam" id="NF047509">
    <property type="entry name" value="Rv3131_FMN_oxido"/>
    <property type="match status" value="1"/>
</dbReference>
<protein>
    <submittedName>
        <fullName evidence="1">NAD(P)H nitroreductase</fullName>
    </submittedName>
</protein>
<dbReference type="InterPro" id="IPR000415">
    <property type="entry name" value="Nitroreductase-like"/>
</dbReference>
<dbReference type="Gene3D" id="3.40.109.10">
    <property type="entry name" value="NADH Oxidase"/>
    <property type="match status" value="1"/>
</dbReference>
<dbReference type="InterPro" id="IPR050627">
    <property type="entry name" value="Nitroreductase/BluB"/>
</dbReference>
<gene>
    <name evidence="1" type="ORF">Asi02nite_33630</name>
</gene>
<comment type="caution">
    <text evidence="1">The sequence shown here is derived from an EMBL/GenBank/DDBJ whole genome shotgun (WGS) entry which is preliminary data.</text>
</comment>
<proteinExistence type="predicted"/>
<evidence type="ECO:0000313" key="2">
    <source>
        <dbReference type="Proteomes" id="UP000604117"/>
    </source>
</evidence>
<dbReference type="Proteomes" id="UP000604117">
    <property type="component" value="Unassembled WGS sequence"/>
</dbReference>
<evidence type="ECO:0000313" key="1">
    <source>
        <dbReference type="EMBL" id="GIF73845.1"/>
    </source>
</evidence>
<name>A0ABQ4CRE8_9ACTN</name>
<accession>A0ABQ4CRE8</accession>
<dbReference type="EMBL" id="BONE01000024">
    <property type="protein sequence ID" value="GIF73845.1"/>
    <property type="molecule type" value="Genomic_DNA"/>
</dbReference>
<dbReference type="PANTHER" id="PTHR23026">
    <property type="entry name" value="NADPH NITROREDUCTASE"/>
    <property type="match status" value="1"/>
</dbReference>
<dbReference type="RefSeq" id="WP_373312270.1">
    <property type="nucleotide sequence ID" value="NZ_BONE01000024.1"/>
</dbReference>
<dbReference type="SUPFAM" id="SSF55469">
    <property type="entry name" value="FMN-dependent nitroreductase-like"/>
    <property type="match status" value="2"/>
</dbReference>
<sequence>MAGCRSALPGPRVTELAQNRRPYDERTVPMSQQIASPVATALAEAANAAGYAPSIHNTQPWSWRVGPERLELFAVRDRQLAATDPDARLMTLSCGAALHHARLALLAHGWSARVRHLPDPARPDLLADLVADEPVEMTPDAVRMVWAMRVRHTDRRPVSDEPVPPAVEATLTAAADGLARLHWLTADQVVELAAAACRAGEIAAEDPLVRAELAYWTSRSAPAGTGLPPDVLPARPPETTVPARDYGSPGTLPIGPGHDRQARYAVLYGDDDEPTAWLRAGEALAAVWLTAVGEGVSVVPLSGAVEVPATRGILRGLLSGIGFPYLVLRLGIMGAGGPPATPRLPAERTVDVDRT</sequence>
<organism evidence="1 2">
    <name type="scientific">Asanoa siamensis</name>
    <dbReference type="NCBI Taxonomy" id="926357"/>
    <lineage>
        <taxon>Bacteria</taxon>
        <taxon>Bacillati</taxon>
        <taxon>Actinomycetota</taxon>
        <taxon>Actinomycetes</taxon>
        <taxon>Micromonosporales</taxon>
        <taxon>Micromonosporaceae</taxon>
        <taxon>Asanoa</taxon>
    </lineage>
</organism>
<reference evidence="1 2" key="1">
    <citation type="submission" date="2021-01" db="EMBL/GenBank/DDBJ databases">
        <title>Whole genome shotgun sequence of Asanoa siamensis NBRC 107932.</title>
        <authorList>
            <person name="Komaki H."/>
            <person name="Tamura T."/>
        </authorList>
    </citation>
    <scope>NUCLEOTIDE SEQUENCE [LARGE SCALE GENOMIC DNA]</scope>
    <source>
        <strain evidence="1 2">NBRC 107932</strain>
    </source>
</reference>
<dbReference type="PANTHER" id="PTHR23026:SF123">
    <property type="entry name" value="NAD(P)H NITROREDUCTASE RV3131-RELATED"/>
    <property type="match status" value="1"/>
</dbReference>